<reference evidence="1 2" key="1">
    <citation type="submission" date="2024-04" db="EMBL/GenBank/DDBJ databases">
        <title>Albibacterium profundi sp. nov., isolated from sediment of the Challenger Deep of Mariana Trench.</title>
        <authorList>
            <person name="Wang Y."/>
        </authorList>
    </citation>
    <scope>NUCLEOTIDE SEQUENCE [LARGE SCALE GENOMIC DNA]</scope>
    <source>
        <strain evidence="1 2">RHL897</strain>
    </source>
</reference>
<protein>
    <submittedName>
        <fullName evidence="1">DUF4286 family protein</fullName>
    </submittedName>
</protein>
<name>A0ABV5CDP3_9SPHI</name>
<keyword evidence="2" id="KW-1185">Reference proteome</keyword>
<evidence type="ECO:0000313" key="2">
    <source>
        <dbReference type="Proteomes" id="UP001580928"/>
    </source>
</evidence>
<sequence length="102" mass="12273">MILYNITFLVNEDIDAEFTAWIRYDFLPKLANESIFKGQSFLKVLDSPNEGETYSLQMMSASEKEIDLFKTGFFNRIQEKIEQHWKNQLYLFESRMEYIAFY</sequence>
<proteinExistence type="predicted"/>
<organism evidence="1 2">
    <name type="scientific">Albibacterium profundi</name>
    <dbReference type="NCBI Taxonomy" id="3134906"/>
    <lineage>
        <taxon>Bacteria</taxon>
        <taxon>Pseudomonadati</taxon>
        <taxon>Bacteroidota</taxon>
        <taxon>Sphingobacteriia</taxon>
        <taxon>Sphingobacteriales</taxon>
        <taxon>Sphingobacteriaceae</taxon>
        <taxon>Albibacterium</taxon>
    </lineage>
</organism>
<comment type="caution">
    <text evidence="1">The sequence shown here is derived from an EMBL/GenBank/DDBJ whole genome shotgun (WGS) entry which is preliminary data.</text>
</comment>
<dbReference type="Pfam" id="PF14114">
    <property type="entry name" value="DUF4286"/>
    <property type="match status" value="1"/>
</dbReference>
<evidence type="ECO:0000313" key="1">
    <source>
        <dbReference type="EMBL" id="MFB5945654.1"/>
    </source>
</evidence>
<dbReference type="EMBL" id="JBBVGT010000002">
    <property type="protein sequence ID" value="MFB5945654.1"/>
    <property type="molecule type" value="Genomic_DNA"/>
</dbReference>
<dbReference type="RefSeq" id="WP_375557188.1">
    <property type="nucleotide sequence ID" value="NZ_JBBVGT010000002.1"/>
</dbReference>
<gene>
    <name evidence="1" type="ORF">WKR92_07400</name>
</gene>
<dbReference type="Proteomes" id="UP001580928">
    <property type="component" value="Unassembled WGS sequence"/>
</dbReference>
<accession>A0ABV5CDP3</accession>
<dbReference type="InterPro" id="IPR025563">
    <property type="entry name" value="DUF4286"/>
</dbReference>